<feature type="region of interest" description="Disordered" evidence="7">
    <location>
        <begin position="669"/>
        <end position="690"/>
    </location>
</feature>
<feature type="compositionally biased region" description="Low complexity" evidence="7">
    <location>
        <begin position="767"/>
        <end position="781"/>
    </location>
</feature>
<evidence type="ECO:0000256" key="7">
    <source>
        <dbReference type="SAM" id="MobiDB-lite"/>
    </source>
</evidence>
<feature type="transmembrane region" description="Helical" evidence="8">
    <location>
        <begin position="1603"/>
        <end position="1625"/>
    </location>
</feature>
<feature type="region of interest" description="Disordered" evidence="7">
    <location>
        <begin position="745"/>
        <end position="822"/>
    </location>
</feature>
<feature type="compositionally biased region" description="Basic and acidic residues" evidence="7">
    <location>
        <begin position="669"/>
        <end position="683"/>
    </location>
</feature>
<dbReference type="PANTHER" id="PTHR43047">
    <property type="entry name" value="TWO-COMPONENT HISTIDINE PROTEIN KINASE"/>
    <property type="match status" value="1"/>
</dbReference>
<dbReference type="InterPro" id="IPR005467">
    <property type="entry name" value="His_kinase_dom"/>
</dbReference>
<feature type="region of interest" description="Disordered" evidence="7">
    <location>
        <begin position="1123"/>
        <end position="1147"/>
    </location>
</feature>
<feature type="compositionally biased region" description="Low complexity" evidence="7">
    <location>
        <begin position="907"/>
        <end position="923"/>
    </location>
</feature>
<dbReference type="SMART" id="SM00388">
    <property type="entry name" value="HisKA"/>
    <property type="match status" value="1"/>
</dbReference>
<dbReference type="InterPro" id="IPR046623">
    <property type="entry name" value="DUF6536"/>
</dbReference>
<feature type="compositionally biased region" description="Basic and acidic residues" evidence="7">
    <location>
        <begin position="1955"/>
        <end position="1964"/>
    </location>
</feature>
<sequence>MRIAIREQLAALVLLAVLASLAILSIPTWIYVNRFVVSVENNALALAASLKASSVAAEIELLQTTTRTISTRLLIQAAFRTFYLGNTTSANWDNARTDLQSALNAGSDSSANLLQVKLYSRNQTGDVHGLVNVTAPNTGDILLPYLAPDGSTIYLSDTEYGYPSSLYPNITYYNTTDPDPLVNGSTVQTARPWPEIKIDASVGGLILGPLLINSSYALVSLTVPLTDNRNTGANLGYMTMISECTALMGTVQSREGLGDSGSLLVVGPNTGWNRFSKYNLPANSTHSAAANFSDVTVKFVLPPEVVSGYADRHSDRAFDKRTWDTPFRVSDYPAVLSAFTDRNTASNNASSFLSSTNEQGVNVAVGFARPQTSLVNWTIIVEQERNEAYIPINTLRNIILGCVFGTVGVVLLLIVPCAHFSVQPIRKLKSATEKSVAPPGYDYMDELDFSDADPENPASTGVSSKSEKGWLLSLKRKLRRKRRPPPSEHDSDPRRRVFKIPGRVKDKKHYITDELTELTGVFNEMGDELLKQYGSLEQKVAERTSELEVSKKAAEAANESKTLFIANISHELKTPLNGILGMCAVCMEEDDIFRIKQSLKTLYKSGDLLLHLLEDLLSFSKNQIGQQLSLEEKEFRLGDIRSQVLTIFDKQVREGKIDFSVTFLSTDLDPGRSPERESMEIQDPKLPAMGPHGVGRLKDMCLWGDQHRILQVLINLVSNSLKFTPAGGRVSVRIRCLGEVEKAFDESRTSSFSRNSGRAGRPRHRMGSGSNRSNHSGSSKGATTPQHYKGGTALAINPLDPKATPHVHVRERSPTPPPPGAKSYMFEVEVEDTGPGIPEHMQQQVFEPFVQGDLGLSKKFGGTGLGLSICHQLASLMGGSIVLKSTVGVGTTFIVNIPLKYTRERASSTASSSIKSRPPSVVSAPAEGEHRNSVSNGATAEAKATVLDQQPRLIGLSAPFFAASPGPGPRPSKEDALKAIDRAMAAKAGAKLRVLVADDNSVNVEVVSKLLKLEDIYDVTIAKDGQEAYDLVKANMDKNLRFDVIFMDIQMPNLDGLQSTRLIRKMGYEAPIVALTAFSDESNVKDCMESGMDEFLAKPIRRPALKRVLKRFATIPEEPEVASLYTKPTPEKPAASAGVPSSKEKTISNEPERYTASLFESNIAQNGDVHMLPARACSPRRGRLCAVSLFPLDRDETSWIPDGDDMVLLQFRRAKGTGVSGWKRAARVNSIVLGAITLTLVACLITSAKQTAGLSKALMFYTGTCDGGSVAQVNVALHLLLNVVSTAIFASSNFFMQVLNSPSRTEVDEIHAKGSWMGIGVPSVRNAFRVSKFKTSCWILLLVSSIPLHLLFNSIIFQADQRSSDFQLAIASEGFVNAASFYPPGASLTPSGFLATSLWGADVDLLQYNDSTSIAYRNISAIAREGNSWKTMSAQDCYNEYCACEGLRSHRSVIVVAEQTHEWVRDELWNLWPNQTVIWDPIVPPNEPNSLWFSAPCSMTARYQYDSGTVCDNTCSGALDRQGSLSSTGHATYPKKSDGDPWTIDFFNVALDYVNHTYHDHYSDLNYNNLTYGLIPDGSNLTVSYCLAEPVDRVCQVGLSTTLLLAVTLCVFVKTATAIVVTLVLGRRGQAPLVTLGDAVASFIECPDPATVGMLHFRVSHRAILAGPKRWLKKQCRRYKIVPLSVWWSSYLLFAVAIVVVSYFLHSAMQDRGLSGQFLESDANSFISDISWTFAPAVLLANSPQLLLSFCYLAYNNLFTRLQMAKEWANYSANYYPLRVTDPQGEQYSTYRLQLPYKYSVPLIACSIFLHWLLSNTIYVFISQGGYFETFQQGASDTSLPEGTAVSVGYSVYALLGMLIVSVVLICIPIGLACQKLPAGSISVGSNSIAISAACHVSPLSKVANRARSSSRDREASSSSSSSSSSFTSEHIPSQLEVAPPPYSPVGNVAESSDSDFRARDNHRSHAPYSAGDGDTVEMVDFISSTSQTSLRGSSKLLQPTREGIYEQLARSRIRWGVVKMPSDFYREFENHGRPYEHLSFGVLEDHVAAPVYMRYYA</sequence>
<evidence type="ECO:0000256" key="5">
    <source>
        <dbReference type="ARBA" id="ARBA00022777"/>
    </source>
</evidence>
<feature type="region of interest" description="Disordered" evidence="7">
    <location>
        <begin position="1906"/>
        <end position="1972"/>
    </location>
</feature>
<dbReference type="InterPro" id="IPR003594">
    <property type="entry name" value="HATPase_dom"/>
</dbReference>
<dbReference type="EC" id="2.7.13.3" evidence="2"/>
<dbReference type="PROSITE" id="PS50109">
    <property type="entry name" value="HIS_KIN"/>
    <property type="match status" value="1"/>
</dbReference>
<dbReference type="PROSITE" id="PS50110">
    <property type="entry name" value="RESPONSE_REGULATORY"/>
    <property type="match status" value="1"/>
</dbReference>
<accession>A0ABR2VGW2</accession>
<comment type="caution">
    <text evidence="11">The sequence shown here is derived from an EMBL/GenBank/DDBJ whole genome shotgun (WGS) entry which is preliminary data.</text>
</comment>
<dbReference type="Pfam" id="PF20163">
    <property type="entry name" value="DUF6536"/>
    <property type="match status" value="1"/>
</dbReference>
<name>A0ABR2VGW2_9PEZI</name>
<evidence type="ECO:0000256" key="6">
    <source>
        <dbReference type="PROSITE-ProRule" id="PRU00169"/>
    </source>
</evidence>
<evidence type="ECO:0000256" key="1">
    <source>
        <dbReference type="ARBA" id="ARBA00000085"/>
    </source>
</evidence>
<evidence type="ECO:0000259" key="9">
    <source>
        <dbReference type="PROSITE" id="PS50109"/>
    </source>
</evidence>
<keyword evidence="8" id="KW-0472">Membrane</keyword>
<dbReference type="Pfam" id="PF02518">
    <property type="entry name" value="HATPase_c"/>
    <property type="match status" value="1"/>
</dbReference>
<evidence type="ECO:0000256" key="3">
    <source>
        <dbReference type="ARBA" id="ARBA00022553"/>
    </source>
</evidence>
<keyword evidence="3 6" id="KW-0597">Phosphoprotein</keyword>
<dbReference type="SUPFAM" id="SSF47384">
    <property type="entry name" value="Homodimeric domain of signal transducing histidine kinase"/>
    <property type="match status" value="1"/>
</dbReference>
<dbReference type="InterPro" id="IPR036097">
    <property type="entry name" value="HisK_dim/P_sf"/>
</dbReference>
<dbReference type="CDD" id="cd17546">
    <property type="entry name" value="REC_hyHK_CKI1_RcsC-like"/>
    <property type="match status" value="1"/>
</dbReference>
<gene>
    <name evidence="11" type="ORF">SUNI508_12531</name>
</gene>
<feature type="domain" description="Response regulatory" evidence="10">
    <location>
        <begin position="993"/>
        <end position="1113"/>
    </location>
</feature>
<dbReference type="PRINTS" id="PR00344">
    <property type="entry name" value="BCTRLSENSOR"/>
</dbReference>
<feature type="domain" description="Histidine kinase" evidence="9">
    <location>
        <begin position="567"/>
        <end position="901"/>
    </location>
</feature>
<dbReference type="Gene3D" id="3.30.565.10">
    <property type="entry name" value="Histidine kinase-like ATPase, C-terminal domain"/>
    <property type="match status" value="1"/>
</dbReference>
<comment type="catalytic activity">
    <reaction evidence="1">
        <text>ATP + protein L-histidine = ADP + protein N-phospho-L-histidine.</text>
        <dbReference type="EC" id="2.7.13.3"/>
    </reaction>
</comment>
<dbReference type="InterPro" id="IPR003661">
    <property type="entry name" value="HisK_dim/P_dom"/>
</dbReference>
<evidence type="ECO:0000256" key="2">
    <source>
        <dbReference type="ARBA" id="ARBA00012438"/>
    </source>
</evidence>
<dbReference type="Gene3D" id="1.10.287.130">
    <property type="match status" value="1"/>
</dbReference>
<keyword evidence="12" id="KW-1185">Reference proteome</keyword>
<protein>
    <recommendedName>
        <fullName evidence="2">histidine kinase</fullName>
        <ecNumber evidence="2">2.7.13.3</ecNumber>
    </recommendedName>
</protein>
<dbReference type="InterPro" id="IPR004358">
    <property type="entry name" value="Sig_transdc_His_kin-like_C"/>
</dbReference>
<dbReference type="Proteomes" id="UP001408356">
    <property type="component" value="Unassembled WGS sequence"/>
</dbReference>
<dbReference type="InterPro" id="IPR001789">
    <property type="entry name" value="Sig_transdc_resp-reg_receiver"/>
</dbReference>
<dbReference type="EMBL" id="JARVKF010000004">
    <property type="protein sequence ID" value="KAK9426170.1"/>
    <property type="molecule type" value="Genomic_DNA"/>
</dbReference>
<proteinExistence type="predicted"/>
<feature type="transmembrane region" description="Helical" evidence="8">
    <location>
        <begin position="1734"/>
        <end position="1755"/>
    </location>
</feature>
<evidence type="ECO:0000313" key="11">
    <source>
        <dbReference type="EMBL" id="KAK9426170.1"/>
    </source>
</evidence>
<keyword evidence="8" id="KW-0812">Transmembrane</keyword>
<feature type="transmembrane region" description="Helical" evidence="8">
    <location>
        <begin position="1681"/>
        <end position="1705"/>
    </location>
</feature>
<keyword evidence="5" id="KW-0418">Kinase</keyword>
<dbReference type="SUPFAM" id="SSF52172">
    <property type="entry name" value="CheY-like"/>
    <property type="match status" value="1"/>
</dbReference>
<evidence type="ECO:0000313" key="12">
    <source>
        <dbReference type="Proteomes" id="UP001408356"/>
    </source>
</evidence>
<feature type="region of interest" description="Disordered" evidence="7">
    <location>
        <begin position="907"/>
        <end position="938"/>
    </location>
</feature>
<reference evidence="11 12" key="1">
    <citation type="journal article" date="2024" name="J. Plant Pathol.">
        <title>Sequence and assembly of the genome of Seiridium unicorne, isolate CBS 538.82, causal agent of cypress canker disease.</title>
        <authorList>
            <person name="Scali E."/>
            <person name="Rocca G.D."/>
            <person name="Danti R."/>
            <person name="Garbelotto M."/>
            <person name="Barberini S."/>
            <person name="Baroncelli R."/>
            <person name="Emiliani G."/>
        </authorList>
    </citation>
    <scope>NUCLEOTIDE SEQUENCE [LARGE SCALE GENOMIC DNA]</scope>
    <source>
        <strain evidence="11 12">BM-138-508</strain>
    </source>
</reference>
<dbReference type="Pfam" id="PF00072">
    <property type="entry name" value="Response_reg"/>
    <property type="match status" value="1"/>
</dbReference>
<feature type="compositionally biased region" description="Basic and acidic residues" evidence="7">
    <location>
        <begin position="485"/>
        <end position="495"/>
    </location>
</feature>
<keyword evidence="8" id="KW-1133">Transmembrane helix</keyword>
<feature type="region of interest" description="Disordered" evidence="7">
    <location>
        <begin position="478"/>
        <end position="497"/>
    </location>
</feature>
<evidence type="ECO:0000256" key="4">
    <source>
        <dbReference type="ARBA" id="ARBA00022679"/>
    </source>
</evidence>
<dbReference type="CDD" id="cd00082">
    <property type="entry name" value="HisKA"/>
    <property type="match status" value="1"/>
</dbReference>
<feature type="transmembrane region" description="Helical" evidence="8">
    <location>
        <begin position="1801"/>
        <end position="1822"/>
    </location>
</feature>
<dbReference type="Pfam" id="PF00512">
    <property type="entry name" value="HisKA"/>
    <property type="match status" value="1"/>
</dbReference>
<evidence type="ECO:0000256" key="8">
    <source>
        <dbReference type="SAM" id="Phobius"/>
    </source>
</evidence>
<feature type="compositionally biased region" description="Low complexity" evidence="7">
    <location>
        <begin position="1917"/>
        <end position="1926"/>
    </location>
</feature>
<feature type="transmembrane region" description="Helical" evidence="8">
    <location>
        <begin position="1850"/>
        <end position="1873"/>
    </location>
</feature>
<feature type="region of interest" description="Disordered" evidence="7">
    <location>
        <begin position="446"/>
        <end position="468"/>
    </location>
</feature>
<dbReference type="SMART" id="SM00448">
    <property type="entry name" value="REC"/>
    <property type="match status" value="1"/>
</dbReference>
<keyword evidence="4" id="KW-0808">Transferase</keyword>
<organism evidence="11 12">
    <name type="scientific">Seiridium unicorne</name>
    <dbReference type="NCBI Taxonomy" id="138068"/>
    <lineage>
        <taxon>Eukaryota</taxon>
        <taxon>Fungi</taxon>
        <taxon>Dikarya</taxon>
        <taxon>Ascomycota</taxon>
        <taxon>Pezizomycotina</taxon>
        <taxon>Sordariomycetes</taxon>
        <taxon>Xylariomycetidae</taxon>
        <taxon>Amphisphaeriales</taxon>
        <taxon>Sporocadaceae</taxon>
        <taxon>Seiridium</taxon>
    </lineage>
</organism>
<dbReference type="SUPFAM" id="SSF55874">
    <property type="entry name" value="ATPase domain of HSP90 chaperone/DNA topoisomerase II/histidine kinase"/>
    <property type="match status" value="1"/>
</dbReference>
<dbReference type="PANTHER" id="PTHR43047:SF72">
    <property type="entry name" value="OSMOSENSING HISTIDINE PROTEIN KINASE SLN1"/>
    <property type="match status" value="1"/>
</dbReference>
<dbReference type="InterPro" id="IPR036890">
    <property type="entry name" value="HATPase_C_sf"/>
</dbReference>
<feature type="modified residue" description="4-aspartylphosphate" evidence="6">
    <location>
        <position position="1048"/>
    </location>
</feature>
<dbReference type="SMART" id="SM00387">
    <property type="entry name" value="HATPase_c"/>
    <property type="match status" value="1"/>
</dbReference>
<dbReference type="CDD" id="cd16922">
    <property type="entry name" value="HATPase_EvgS-ArcB-TorS-like"/>
    <property type="match status" value="1"/>
</dbReference>
<evidence type="ECO:0000259" key="10">
    <source>
        <dbReference type="PROSITE" id="PS50110"/>
    </source>
</evidence>
<dbReference type="Gene3D" id="3.40.50.2300">
    <property type="match status" value="1"/>
</dbReference>
<dbReference type="InterPro" id="IPR011006">
    <property type="entry name" value="CheY-like_superfamily"/>
</dbReference>